<gene>
    <name evidence="2" type="ORF">BN1708_004658</name>
</gene>
<evidence type="ECO:0000256" key="1">
    <source>
        <dbReference type="SAM" id="MobiDB-lite"/>
    </source>
</evidence>
<protein>
    <submittedName>
        <fullName evidence="2">Uncharacterized protein</fullName>
    </submittedName>
</protein>
<reference evidence="2 3" key="1">
    <citation type="submission" date="2015-05" db="EMBL/GenBank/DDBJ databases">
        <authorList>
            <person name="Wang D.B."/>
            <person name="Wang M."/>
        </authorList>
    </citation>
    <scope>NUCLEOTIDE SEQUENCE [LARGE SCALE GENOMIC DNA]</scope>
    <source>
        <strain evidence="2">VL1</strain>
    </source>
</reference>
<sequence length="72" mass="7960">HAGATAPRGGFFSRRRGPVVHHQQRKPSMGDKISGAMLRLKGSLTRRPGQKAAGTRRMNGTDGRGSHRTRRW</sequence>
<organism evidence="2 3">
    <name type="scientific">Verticillium longisporum</name>
    <name type="common">Verticillium dahliae var. longisporum</name>
    <dbReference type="NCBI Taxonomy" id="100787"/>
    <lineage>
        <taxon>Eukaryota</taxon>
        <taxon>Fungi</taxon>
        <taxon>Dikarya</taxon>
        <taxon>Ascomycota</taxon>
        <taxon>Pezizomycotina</taxon>
        <taxon>Sordariomycetes</taxon>
        <taxon>Hypocreomycetidae</taxon>
        <taxon>Glomerellales</taxon>
        <taxon>Plectosphaerellaceae</taxon>
        <taxon>Verticillium</taxon>
    </lineage>
</organism>
<feature type="non-terminal residue" evidence="2">
    <location>
        <position position="1"/>
    </location>
</feature>
<proteinExistence type="predicted"/>
<evidence type="ECO:0000313" key="3">
    <source>
        <dbReference type="Proteomes" id="UP000044602"/>
    </source>
</evidence>
<dbReference type="EMBL" id="CVQH01020751">
    <property type="protein sequence ID" value="CRK28453.1"/>
    <property type="molecule type" value="Genomic_DNA"/>
</dbReference>
<dbReference type="AlphaFoldDB" id="A0A0G4M2D2"/>
<accession>A0A0G4M2D2</accession>
<dbReference type="Proteomes" id="UP000044602">
    <property type="component" value="Unassembled WGS sequence"/>
</dbReference>
<name>A0A0G4M2D2_VERLO</name>
<feature type="region of interest" description="Disordered" evidence="1">
    <location>
        <begin position="1"/>
        <end position="72"/>
    </location>
</feature>
<feature type="compositionally biased region" description="Basic residues" evidence="1">
    <location>
        <begin position="13"/>
        <end position="25"/>
    </location>
</feature>
<keyword evidence="3" id="KW-1185">Reference proteome</keyword>
<evidence type="ECO:0000313" key="2">
    <source>
        <dbReference type="EMBL" id="CRK28453.1"/>
    </source>
</evidence>